<evidence type="ECO:0000256" key="1">
    <source>
        <dbReference type="SAM" id="MobiDB-lite"/>
    </source>
</evidence>
<dbReference type="PANTHER" id="PTHR23028">
    <property type="entry name" value="ACETYLTRANSFERASE"/>
    <property type="match status" value="1"/>
</dbReference>
<feature type="domain" description="Acyltransferase 3" evidence="3">
    <location>
        <begin position="20"/>
        <end position="404"/>
    </location>
</feature>
<proteinExistence type="predicted"/>
<dbReference type="Pfam" id="PF01757">
    <property type="entry name" value="Acyl_transf_3"/>
    <property type="match status" value="1"/>
</dbReference>
<feature type="transmembrane region" description="Helical" evidence="2">
    <location>
        <begin position="71"/>
        <end position="87"/>
    </location>
</feature>
<feature type="transmembrane region" description="Helical" evidence="2">
    <location>
        <begin position="117"/>
        <end position="137"/>
    </location>
</feature>
<dbReference type="InterPro" id="IPR002656">
    <property type="entry name" value="Acyl_transf_3_dom"/>
</dbReference>
<accession>A0A8H6FRY6</accession>
<evidence type="ECO:0000259" key="3">
    <source>
        <dbReference type="Pfam" id="PF01757"/>
    </source>
</evidence>
<sequence length="461" mass="51442">MKRLLPWEAVPASTGQRSVLWAEGLRGIASLLVVTSHLSRSFAYTLITPAQDSTHTGSFIHLPLLRLPAQGAPWVSLFFVLTGYVNAMKPIKQARNGNGSQALSGLAFSAFRRTGRLVLPATIATIISWVICQLGLFEIGRTCEAVWIRDTSPKPGPGVTGSIRLLLANLFTTWTTGFNVYDKNQWTFPFLLKGSMLIFITLLATVRIHSNYRILVFLGLYAFNWAGGDPMLGMNIYFGALLAELSNRLPPPSMTPRRNPFIRAITGVALLLGLHVSGYPEVSPEWTSWSQNLAQIGQFIFPGKDYWRYWTSIGAQLITLAVVISPRMQDMLSHPAFVWLGSVSLPLYLIHGPLVRSLLAWMLFGWQKPVSYYSQDVNGNLTDPFQRRSFPDGWVFCIVLPVFLLILLWASHLWTTWVEPWCASITNRIEEVMCGTETGEKGDLPRTNGCHGDKGERVTEV</sequence>
<dbReference type="GeneID" id="59289862"/>
<dbReference type="EMBL" id="JACCJC010000035">
    <property type="protein sequence ID" value="KAF6233649.1"/>
    <property type="molecule type" value="Genomic_DNA"/>
</dbReference>
<feature type="transmembrane region" description="Helical" evidence="2">
    <location>
        <begin position="214"/>
        <end position="240"/>
    </location>
</feature>
<keyword evidence="2" id="KW-0812">Transmembrane</keyword>
<name>A0A8H6FRY6_9LECA</name>
<reference evidence="4 5" key="1">
    <citation type="journal article" date="2020" name="Genomics">
        <title>Complete, high-quality genomes from long-read metagenomic sequencing of two wolf lichen thalli reveals enigmatic genome architecture.</title>
        <authorList>
            <person name="McKenzie S.K."/>
            <person name="Walston R.F."/>
            <person name="Allen J.L."/>
        </authorList>
    </citation>
    <scope>NUCLEOTIDE SEQUENCE [LARGE SCALE GENOMIC DNA]</scope>
    <source>
        <strain evidence="4">WasteWater2</strain>
    </source>
</reference>
<keyword evidence="2" id="KW-1133">Transmembrane helix</keyword>
<protein>
    <recommendedName>
        <fullName evidence="3">Acyltransferase 3 domain-containing protein</fullName>
    </recommendedName>
</protein>
<feature type="transmembrane region" description="Helical" evidence="2">
    <location>
        <begin position="157"/>
        <end position="178"/>
    </location>
</feature>
<dbReference type="PANTHER" id="PTHR23028:SF128">
    <property type="entry name" value="ACYLTRANSFERASE 3 DOMAIN-CONTAINING PROTEIN"/>
    <property type="match status" value="1"/>
</dbReference>
<feature type="transmembrane region" description="Helical" evidence="2">
    <location>
        <begin position="307"/>
        <end position="325"/>
    </location>
</feature>
<evidence type="ECO:0000313" key="5">
    <source>
        <dbReference type="Proteomes" id="UP000578531"/>
    </source>
</evidence>
<feature type="compositionally biased region" description="Basic and acidic residues" evidence="1">
    <location>
        <begin position="451"/>
        <end position="461"/>
    </location>
</feature>
<feature type="transmembrane region" description="Helical" evidence="2">
    <location>
        <begin position="337"/>
        <end position="364"/>
    </location>
</feature>
<gene>
    <name evidence="4" type="ORF">HO173_008206</name>
</gene>
<dbReference type="GO" id="GO:0016747">
    <property type="term" value="F:acyltransferase activity, transferring groups other than amino-acyl groups"/>
    <property type="evidence" value="ECO:0007669"/>
    <property type="project" value="InterPro"/>
</dbReference>
<feature type="region of interest" description="Disordered" evidence="1">
    <location>
        <begin position="438"/>
        <end position="461"/>
    </location>
</feature>
<dbReference type="RefSeq" id="XP_037163066.1">
    <property type="nucleotide sequence ID" value="XM_037310106.1"/>
</dbReference>
<feature type="transmembrane region" description="Helical" evidence="2">
    <location>
        <begin position="393"/>
        <end position="410"/>
    </location>
</feature>
<dbReference type="AlphaFoldDB" id="A0A8H6FRY6"/>
<comment type="caution">
    <text evidence="4">The sequence shown here is derived from an EMBL/GenBank/DDBJ whole genome shotgun (WGS) entry which is preliminary data.</text>
</comment>
<evidence type="ECO:0000313" key="4">
    <source>
        <dbReference type="EMBL" id="KAF6233649.1"/>
    </source>
</evidence>
<feature type="transmembrane region" description="Helical" evidence="2">
    <location>
        <begin position="261"/>
        <end position="279"/>
    </location>
</feature>
<dbReference type="Proteomes" id="UP000578531">
    <property type="component" value="Unassembled WGS sequence"/>
</dbReference>
<feature type="transmembrane region" description="Helical" evidence="2">
    <location>
        <begin position="190"/>
        <end position="208"/>
    </location>
</feature>
<dbReference type="InterPro" id="IPR050879">
    <property type="entry name" value="Acyltransferase_3"/>
</dbReference>
<keyword evidence="2" id="KW-0472">Membrane</keyword>
<organism evidence="4 5">
    <name type="scientific">Letharia columbiana</name>
    <dbReference type="NCBI Taxonomy" id="112416"/>
    <lineage>
        <taxon>Eukaryota</taxon>
        <taxon>Fungi</taxon>
        <taxon>Dikarya</taxon>
        <taxon>Ascomycota</taxon>
        <taxon>Pezizomycotina</taxon>
        <taxon>Lecanoromycetes</taxon>
        <taxon>OSLEUM clade</taxon>
        <taxon>Lecanoromycetidae</taxon>
        <taxon>Lecanorales</taxon>
        <taxon>Lecanorineae</taxon>
        <taxon>Parmeliaceae</taxon>
        <taxon>Letharia</taxon>
    </lineage>
</organism>
<evidence type="ECO:0000256" key="2">
    <source>
        <dbReference type="SAM" id="Phobius"/>
    </source>
</evidence>
<dbReference type="OrthoDB" id="5405781at2759"/>
<keyword evidence="5" id="KW-1185">Reference proteome</keyword>